<evidence type="ECO:0000313" key="3">
    <source>
        <dbReference type="Proteomes" id="UP001153069"/>
    </source>
</evidence>
<gene>
    <name evidence="2" type="ORF">SEMRO_1805_G298780.1</name>
</gene>
<evidence type="ECO:0000313" key="2">
    <source>
        <dbReference type="EMBL" id="CAB9526288.1"/>
    </source>
</evidence>
<protein>
    <submittedName>
        <fullName evidence="2">Uncharacterized protein</fullName>
    </submittedName>
</protein>
<feature type="compositionally biased region" description="Basic and acidic residues" evidence="1">
    <location>
        <begin position="45"/>
        <end position="59"/>
    </location>
</feature>
<dbReference type="Proteomes" id="UP001153069">
    <property type="component" value="Unassembled WGS sequence"/>
</dbReference>
<dbReference type="AlphaFoldDB" id="A0A9N8HXG7"/>
<feature type="region of interest" description="Disordered" evidence="1">
    <location>
        <begin position="1"/>
        <end position="63"/>
    </location>
</feature>
<dbReference type="EMBL" id="CAICTM010001803">
    <property type="protein sequence ID" value="CAB9526288.1"/>
    <property type="molecule type" value="Genomic_DNA"/>
</dbReference>
<feature type="compositionally biased region" description="Polar residues" evidence="1">
    <location>
        <begin position="11"/>
        <end position="27"/>
    </location>
</feature>
<keyword evidence="3" id="KW-1185">Reference proteome</keyword>
<feature type="compositionally biased region" description="Polar residues" evidence="1">
    <location>
        <begin position="35"/>
        <end position="44"/>
    </location>
</feature>
<name>A0A9N8HXG7_9STRA</name>
<sequence length="102" mass="11586">MYPAMDRAWSPTVSLAGTTSCQNPTQRRVTHPSRDSSSVTGLRSSESRPRSPDAVEKRNVTLTKANQRLKNRITELDEHCTYLQQENHRLHLLLEQEQAGDV</sequence>
<dbReference type="PROSITE" id="PS51257">
    <property type="entry name" value="PROKAR_LIPOPROTEIN"/>
    <property type="match status" value="1"/>
</dbReference>
<organism evidence="2 3">
    <name type="scientific">Seminavis robusta</name>
    <dbReference type="NCBI Taxonomy" id="568900"/>
    <lineage>
        <taxon>Eukaryota</taxon>
        <taxon>Sar</taxon>
        <taxon>Stramenopiles</taxon>
        <taxon>Ochrophyta</taxon>
        <taxon>Bacillariophyta</taxon>
        <taxon>Bacillariophyceae</taxon>
        <taxon>Bacillariophycidae</taxon>
        <taxon>Naviculales</taxon>
        <taxon>Naviculaceae</taxon>
        <taxon>Seminavis</taxon>
    </lineage>
</organism>
<accession>A0A9N8HXG7</accession>
<proteinExistence type="predicted"/>
<reference evidence="2" key="1">
    <citation type="submission" date="2020-06" db="EMBL/GenBank/DDBJ databases">
        <authorList>
            <consortium name="Plant Systems Biology data submission"/>
        </authorList>
    </citation>
    <scope>NUCLEOTIDE SEQUENCE</scope>
    <source>
        <strain evidence="2">D6</strain>
    </source>
</reference>
<comment type="caution">
    <text evidence="2">The sequence shown here is derived from an EMBL/GenBank/DDBJ whole genome shotgun (WGS) entry which is preliminary data.</text>
</comment>
<evidence type="ECO:0000256" key="1">
    <source>
        <dbReference type="SAM" id="MobiDB-lite"/>
    </source>
</evidence>